<dbReference type="GO" id="GO:0003677">
    <property type="term" value="F:DNA binding"/>
    <property type="evidence" value="ECO:0007669"/>
    <property type="project" value="UniProtKB-KW"/>
</dbReference>
<dbReference type="RefSeq" id="WP_117142765.1">
    <property type="nucleotide sequence ID" value="NZ_CAKXKJ010000023.1"/>
</dbReference>
<dbReference type="SUPFAM" id="SSF53335">
    <property type="entry name" value="S-adenosyl-L-methionine-dependent methyltransferases"/>
    <property type="match status" value="2"/>
</dbReference>
<gene>
    <name evidence="10" type="ORF">DV520_10705</name>
</gene>
<evidence type="ECO:0000256" key="8">
    <source>
        <dbReference type="ARBA" id="ARBA00049120"/>
    </source>
</evidence>
<dbReference type="GeneID" id="97996204"/>
<reference evidence="10 11" key="1">
    <citation type="submission" date="2018-07" db="EMBL/GenBank/DDBJ databases">
        <title>GABA Modulating Bacteria of the Human Gut Microbiota.</title>
        <authorList>
            <person name="Strandwitz P."/>
            <person name="Kim K.H."/>
            <person name="Terekhova D."/>
            <person name="Liu J.K."/>
            <person name="Sharma A."/>
            <person name="Levering J."/>
            <person name="Mcdonald D."/>
            <person name="Dietrich D."/>
            <person name="Ramadhar T.R."/>
            <person name="Lekbua A."/>
            <person name="Mroue N."/>
            <person name="Liston C."/>
            <person name="Stewart E.J."/>
            <person name="Dubin M.J."/>
            <person name="Zengler K."/>
            <person name="Knight R."/>
            <person name="Gilbert J.A."/>
            <person name="Clardy J."/>
            <person name="Lewis K."/>
        </authorList>
    </citation>
    <scope>NUCLEOTIDE SEQUENCE [LARGE SCALE GENOMIC DNA]</scope>
    <source>
        <strain evidence="10 11">KLE1738</strain>
    </source>
</reference>
<comment type="catalytic activity">
    <reaction evidence="8">
        <text>a 2'-deoxycytidine in DNA + S-adenosyl-L-methionine = an N(4)-methyl-2'-deoxycytidine in DNA + S-adenosyl-L-homocysteine + H(+)</text>
        <dbReference type="Rhea" id="RHEA:16857"/>
        <dbReference type="Rhea" id="RHEA-COMP:11369"/>
        <dbReference type="Rhea" id="RHEA-COMP:13674"/>
        <dbReference type="ChEBI" id="CHEBI:15378"/>
        <dbReference type="ChEBI" id="CHEBI:57856"/>
        <dbReference type="ChEBI" id="CHEBI:59789"/>
        <dbReference type="ChEBI" id="CHEBI:85452"/>
        <dbReference type="ChEBI" id="CHEBI:137933"/>
        <dbReference type="EC" id="2.1.1.113"/>
    </reaction>
</comment>
<dbReference type="PANTHER" id="PTHR13370">
    <property type="entry name" value="RNA METHYLASE-RELATED"/>
    <property type="match status" value="1"/>
</dbReference>
<evidence type="ECO:0000313" key="10">
    <source>
        <dbReference type="EMBL" id="RFT05806.1"/>
    </source>
</evidence>
<dbReference type="Pfam" id="PF01555">
    <property type="entry name" value="N6_N4_Mtase"/>
    <property type="match status" value="1"/>
</dbReference>
<dbReference type="PANTHER" id="PTHR13370:SF3">
    <property type="entry name" value="TRNA (GUANINE(10)-N2)-METHYLTRANSFERASE HOMOLOG"/>
    <property type="match status" value="1"/>
</dbReference>
<dbReference type="GO" id="GO:0005737">
    <property type="term" value="C:cytoplasm"/>
    <property type="evidence" value="ECO:0007669"/>
    <property type="project" value="TreeGrafter"/>
</dbReference>
<evidence type="ECO:0000256" key="4">
    <source>
        <dbReference type="ARBA" id="ARBA00022679"/>
    </source>
</evidence>
<keyword evidence="3 10" id="KW-0489">Methyltransferase</keyword>
<evidence type="ECO:0000256" key="5">
    <source>
        <dbReference type="ARBA" id="ARBA00022691"/>
    </source>
</evidence>
<dbReference type="InterPro" id="IPR017985">
    <property type="entry name" value="MeTrfase_CN4_CS"/>
</dbReference>
<dbReference type="EMBL" id="QQRQ01000027">
    <property type="protein sequence ID" value="RFT05806.1"/>
    <property type="molecule type" value="Genomic_DNA"/>
</dbReference>
<keyword evidence="4" id="KW-0808">Transferase</keyword>
<protein>
    <recommendedName>
        <fullName evidence="2">site-specific DNA-methyltransferase (cytosine-N(4)-specific)</fullName>
        <ecNumber evidence="2">2.1.1.113</ecNumber>
    </recommendedName>
</protein>
<feature type="domain" description="DNA methylase N-4/N-6" evidence="9">
    <location>
        <begin position="32"/>
        <end position="91"/>
    </location>
</feature>
<dbReference type="GO" id="GO:0008170">
    <property type="term" value="F:N-methyltransferase activity"/>
    <property type="evidence" value="ECO:0007669"/>
    <property type="project" value="InterPro"/>
</dbReference>
<name>A0A3E2B1E0_9FIRM</name>
<evidence type="ECO:0000256" key="3">
    <source>
        <dbReference type="ARBA" id="ARBA00022603"/>
    </source>
</evidence>
<keyword evidence="7" id="KW-0238">DNA-binding</keyword>
<dbReference type="PROSITE" id="PS00093">
    <property type="entry name" value="N4_MTASE"/>
    <property type="match status" value="1"/>
</dbReference>
<dbReference type="GO" id="GO:0015667">
    <property type="term" value="F:site-specific DNA-methyltransferase (cytosine-N4-specific) activity"/>
    <property type="evidence" value="ECO:0007669"/>
    <property type="project" value="UniProtKB-EC"/>
</dbReference>
<sequence>MEVIKLDDFPINPIQDQIYEIIPDKTKIVASTNRLFNKYPTRYISAVPRFAINAYSKAGETVLDPFCGSGTTAIEAMLLGRNAMSIDIDPFARLLIKVKTTVYSKEDIDFLDEVVRKIKEMSPDESFQYPIPGIPNIEKWFCDKSILWLSFFKYTIDKLAADNQNVKDYLYVVLSGIIRKVSNADEVSPKPYISTKYPKTPADPSELFFKVENMYREAIIGFSEAVAPLHCNSTILESNNARTINAENTIDLAVTSPPYINAYDYVRSLRFEDMWLGLASNEELKKSKQSYIGTEISKSFYDKYRYASQSETVVPIVEKITEVDAKRAAIVNTYFEDMAKNMIAVREELKQNGRYVIVVGDSNIRGQSIPTAKVLAEIAEKNGYIFELSFKYVIRDRYLHLPRGNRGGIIKYDEILVLKKK</sequence>
<comment type="caution">
    <text evidence="10">The sequence shown here is derived from an EMBL/GenBank/DDBJ whole genome shotgun (WGS) entry which is preliminary data.</text>
</comment>
<evidence type="ECO:0000256" key="2">
    <source>
        <dbReference type="ARBA" id="ARBA00012185"/>
    </source>
</evidence>
<proteinExistence type="inferred from homology"/>
<organism evidence="10 11">
    <name type="scientific">Evtepia gabavorous</name>
    <dbReference type="NCBI Taxonomy" id="2211183"/>
    <lineage>
        <taxon>Bacteria</taxon>
        <taxon>Bacillati</taxon>
        <taxon>Bacillota</taxon>
        <taxon>Clostridia</taxon>
        <taxon>Eubacteriales</taxon>
        <taxon>Evtepia</taxon>
    </lineage>
</organism>
<dbReference type="OrthoDB" id="9800801at2"/>
<keyword evidence="6" id="KW-0680">Restriction system</keyword>
<dbReference type="InterPro" id="IPR002941">
    <property type="entry name" value="DNA_methylase_N4/N6"/>
</dbReference>
<dbReference type="Proteomes" id="UP000260649">
    <property type="component" value="Unassembled WGS sequence"/>
</dbReference>
<dbReference type="InterPro" id="IPR053943">
    <property type="entry name" value="RlmKL-like_Mtase_CS"/>
</dbReference>
<dbReference type="PROSITE" id="PS01261">
    <property type="entry name" value="UPF0020"/>
    <property type="match status" value="1"/>
</dbReference>
<dbReference type="EC" id="2.1.1.113" evidence="2"/>
<dbReference type="REBASE" id="302520">
    <property type="entry name" value="M1.Eba1738ORF10705P"/>
</dbReference>
<keyword evidence="5" id="KW-0949">S-adenosyl-L-methionine</keyword>
<evidence type="ECO:0000313" key="11">
    <source>
        <dbReference type="Proteomes" id="UP000260649"/>
    </source>
</evidence>
<dbReference type="AlphaFoldDB" id="A0A3E2B1E0"/>
<keyword evidence="11" id="KW-1185">Reference proteome</keyword>
<accession>A0A3E2B1E0</accession>
<evidence type="ECO:0000256" key="7">
    <source>
        <dbReference type="ARBA" id="ARBA00023125"/>
    </source>
</evidence>
<dbReference type="InterPro" id="IPR029063">
    <property type="entry name" value="SAM-dependent_MTases_sf"/>
</dbReference>
<dbReference type="GO" id="GO:0009307">
    <property type="term" value="P:DNA restriction-modification system"/>
    <property type="evidence" value="ECO:0007669"/>
    <property type="project" value="UniProtKB-KW"/>
</dbReference>
<evidence type="ECO:0000256" key="1">
    <source>
        <dbReference type="ARBA" id="ARBA00010203"/>
    </source>
</evidence>
<evidence type="ECO:0000259" key="9">
    <source>
        <dbReference type="Pfam" id="PF01555"/>
    </source>
</evidence>
<dbReference type="Gene3D" id="3.40.50.150">
    <property type="entry name" value="Vaccinia Virus protein VP39"/>
    <property type="match status" value="2"/>
</dbReference>
<comment type="similarity">
    <text evidence="1">Belongs to the N(4)/N(6)-methyltransferase family. N(4) subfamily.</text>
</comment>
<dbReference type="GO" id="GO:0032259">
    <property type="term" value="P:methylation"/>
    <property type="evidence" value="ECO:0007669"/>
    <property type="project" value="UniProtKB-KW"/>
</dbReference>
<evidence type="ECO:0000256" key="6">
    <source>
        <dbReference type="ARBA" id="ARBA00022747"/>
    </source>
</evidence>